<dbReference type="GO" id="GO:0043565">
    <property type="term" value="F:sequence-specific DNA binding"/>
    <property type="evidence" value="ECO:0007669"/>
    <property type="project" value="InterPro"/>
</dbReference>
<feature type="domain" description="Response regulatory" evidence="8">
    <location>
        <begin position="3"/>
        <end position="120"/>
    </location>
</feature>
<dbReference type="PROSITE" id="PS01124">
    <property type="entry name" value="HTH_ARAC_FAMILY_2"/>
    <property type="match status" value="1"/>
</dbReference>
<dbReference type="Gene3D" id="3.40.50.2300">
    <property type="match status" value="1"/>
</dbReference>
<dbReference type="GO" id="GO:0003700">
    <property type="term" value="F:DNA-binding transcription factor activity"/>
    <property type="evidence" value="ECO:0007669"/>
    <property type="project" value="InterPro"/>
</dbReference>
<gene>
    <name evidence="9" type="primary">cheY_3</name>
    <name evidence="9" type="ORF">CPAL_22050</name>
</gene>
<keyword evidence="3" id="KW-0238">DNA-binding</keyword>
<dbReference type="InterPro" id="IPR041522">
    <property type="entry name" value="CdaR_GGDEF"/>
</dbReference>
<dbReference type="OrthoDB" id="324626at2"/>
<dbReference type="InterPro" id="IPR011006">
    <property type="entry name" value="CheY-like_superfamily"/>
</dbReference>
<keyword evidence="2" id="KW-0805">Transcription regulation</keyword>
<dbReference type="GO" id="GO:0000160">
    <property type="term" value="P:phosphorelay signal transduction system"/>
    <property type="evidence" value="ECO:0007669"/>
    <property type="project" value="InterPro"/>
</dbReference>
<dbReference type="SUPFAM" id="SSF52172">
    <property type="entry name" value="CheY-like"/>
    <property type="match status" value="1"/>
</dbReference>
<evidence type="ECO:0000259" key="8">
    <source>
        <dbReference type="PROSITE" id="PS50110"/>
    </source>
</evidence>
<evidence type="ECO:0000256" key="6">
    <source>
        <dbReference type="PROSITE-ProRule" id="PRU00169"/>
    </source>
</evidence>
<dbReference type="PROSITE" id="PS50110">
    <property type="entry name" value="RESPONSE_REGULATORY"/>
    <property type="match status" value="1"/>
</dbReference>
<dbReference type="Pfam" id="PF17853">
    <property type="entry name" value="GGDEF_2"/>
    <property type="match status" value="1"/>
</dbReference>
<keyword evidence="4" id="KW-0804">Transcription</keyword>
<organism evidence="9 10">
    <name type="scientific">Clostridium thermopalmarium DSM 5974</name>
    <dbReference type="NCBI Taxonomy" id="1121340"/>
    <lineage>
        <taxon>Bacteria</taxon>
        <taxon>Bacillati</taxon>
        <taxon>Bacillota</taxon>
        <taxon>Clostridia</taxon>
        <taxon>Eubacteriales</taxon>
        <taxon>Clostridiaceae</taxon>
        <taxon>Clostridium</taxon>
    </lineage>
</organism>
<dbReference type="CDD" id="cd17536">
    <property type="entry name" value="REC_YesN-like"/>
    <property type="match status" value="1"/>
</dbReference>
<comment type="function">
    <text evidence="5">May play the central regulatory role in sporulation. It may be an element of the effector pathway responsible for the activation of sporulation genes in response to nutritional stress. Spo0A may act in concert with spo0H (a sigma factor) to control the expression of some genes that are critical to the sporulation process.</text>
</comment>
<evidence type="ECO:0000313" key="10">
    <source>
        <dbReference type="Proteomes" id="UP000239614"/>
    </source>
</evidence>
<dbReference type="SUPFAM" id="SSF46689">
    <property type="entry name" value="Homeodomain-like"/>
    <property type="match status" value="2"/>
</dbReference>
<dbReference type="EMBL" id="PVXN01000054">
    <property type="protein sequence ID" value="PRR70582.1"/>
    <property type="molecule type" value="Genomic_DNA"/>
</dbReference>
<feature type="domain" description="HTH araC/xylS-type" evidence="7">
    <location>
        <begin position="343"/>
        <end position="441"/>
    </location>
</feature>
<feature type="modified residue" description="4-aspartylphosphate" evidence="6">
    <location>
        <position position="55"/>
    </location>
</feature>
<dbReference type="PANTHER" id="PTHR43280:SF2">
    <property type="entry name" value="HTH-TYPE TRANSCRIPTIONAL REGULATOR EXSA"/>
    <property type="match status" value="1"/>
</dbReference>
<dbReference type="SMART" id="SM00448">
    <property type="entry name" value="REC"/>
    <property type="match status" value="1"/>
</dbReference>
<dbReference type="PROSITE" id="PS00041">
    <property type="entry name" value="HTH_ARAC_FAMILY_1"/>
    <property type="match status" value="1"/>
</dbReference>
<dbReference type="Proteomes" id="UP000239614">
    <property type="component" value="Unassembled WGS sequence"/>
</dbReference>
<accession>A0A2T0ANP5</accession>
<dbReference type="Pfam" id="PF12833">
    <property type="entry name" value="HTH_18"/>
    <property type="match status" value="1"/>
</dbReference>
<dbReference type="Pfam" id="PF00072">
    <property type="entry name" value="Response_reg"/>
    <property type="match status" value="1"/>
</dbReference>
<keyword evidence="6" id="KW-0597">Phosphoprotein</keyword>
<proteinExistence type="predicted"/>
<evidence type="ECO:0000259" key="7">
    <source>
        <dbReference type="PROSITE" id="PS01124"/>
    </source>
</evidence>
<evidence type="ECO:0000256" key="1">
    <source>
        <dbReference type="ARBA" id="ARBA00018672"/>
    </source>
</evidence>
<evidence type="ECO:0000256" key="5">
    <source>
        <dbReference type="ARBA" id="ARBA00024867"/>
    </source>
</evidence>
<dbReference type="InterPro" id="IPR018062">
    <property type="entry name" value="HTH_AraC-typ_CS"/>
</dbReference>
<dbReference type="PANTHER" id="PTHR43280">
    <property type="entry name" value="ARAC-FAMILY TRANSCRIPTIONAL REGULATOR"/>
    <property type="match status" value="1"/>
</dbReference>
<keyword evidence="10" id="KW-1185">Reference proteome</keyword>
<evidence type="ECO:0000256" key="2">
    <source>
        <dbReference type="ARBA" id="ARBA00023015"/>
    </source>
</evidence>
<evidence type="ECO:0000256" key="4">
    <source>
        <dbReference type="ARBA" id="ARBA00023163"/>
    </source>
</evidence>
<dbReference type="PRINTS" id="PR00032">
    <property type="entry name" value="HTHARAC"/>
</dbReference>
<dbReference type="InterPro" id="IPR020449">
    <property type="entry name" value="Tscrpt_reg_AraC-type_HTH"/>
</dbReference>
<dbReference type="AlphaFoldDB" id="A0A2T0ANP5"/>
<name>A0A2T0ANP5_9CLOT</name>
<comment type="caution">
    <text evidence="9">The sequence shown here is derived from an EMBL/GenBank/DDBJ whole genome shotgun (WGS) entry which is preliminary data.</text>
</comment>
<dbReference type="InterPro" id="IPR018060">
    <property type="entry name" value="HTH_AraC"/>
</dbReference>
<evidence type="ECO:0000313" key="9">
    <source>
        <dbReference type="EMBL" id="PRR70582.1"/>
    </source>
</evidence>
<dbReference type="RefSeq" id="WP_106024625.1">
    <property type="nucleotide sequence ID" value="NZ_PVXN01000054.1"/>
</dbReference>
<sequence>MIRLLIADDESLERRAVKNIILKKYNAQVEFFEAKNGREAIEIFDRVKPDIVIMDVKMPGINGIEAIKQISKISRDVYFMILTAYDYFSFAKEALEYNVKEYILKPFDKNELINKVSNAINIVEQKREERKKELEIQEKINMILPILDNEMSYAIINNSLNVIDYNTYLKYLGLKFYCGYCMLIKVKEKYNYVHLDEKSKQKLKVKIREFIKEYISREYNSISCLTPNNIAFFIEINDNQDDYQVRIDSITLGRRIRQAVKEKFGVSLSIGIGRRYYDIKNLHMSYKEAYTSLNYNSNEVNVRSYQDIYAASDKAQNNPNKKVDFIKSDKEESSREDRETLLSRIEKYININYNKELSLESLASHFNLSPYYFSRMFKELTGTNYSEYITNVRICKAKEMLKEGTLNIKEICYKVGYNDPNYFSRVFKKIEGMSPKQFKLNL</sequence>
<evidence type="ECO:0000256" key="3">
    <source>
        <dbReference type="ARBA" id="ARBA00023125"/>
    </source>
</evidence>
<reference evidence="9 10" key="1">
    <citation type="submission" date="2018-03" db="EMBL/GenBank/DDBJ databases">
        <title>Genome sequence of Clostridium thermopalmarium DSM 5974.</title>
        <authorList>
            <person name="Poehlein A."/>
            <person name="Daniel R."/>
        </authorList>
    </citation>
    <scope>NUCLEOTIDE SEQUENCE [LARGE SCALE GENOMIC DNA]</scope>
    <source>
        <strain evidence="9 10">DSM 5974</strain>
    </source>
</reference>
<dbReference type="InterPro" id="IPR009057">
    <property type="entry name" value="Homeodomain-like_sf"/>
</dbReference>
<dbReference type="InterPro" id="IPR001789">
    <property type="entry name" value="Sig_transdc_resp-reg_receiver"/>
</dbReference>
<protein>
    <recommendedName>
        <fullName evidence="1">Stage 0 sporulation protein A homolog</fullName>
    </recommendedName>
</protein>
<dbReference type="SMART" id="SM00342">
    <property type="entry name" value="HTH_ARAC"/>
    <property type="match status" value="1"/>
</dbReference>
<dbReference type="Gene3D" id="1.10.10.60">
    <property type="entry name" value="Homeodomain-like"/>
    <property type="match status" value="2"/>
</dbReference>